<evidence type="ECO:0000313" key="2">
    <source>
        <dbReference type="Proteomes" id="UP001597169"/>
    </source>
</evidence>
<sequence>MALPYTIQIKHMNDESGAYYLATVVELDGCKSHGDTPEQALAMVKEAMEGYIEVKIEFGDMIPEPADENQFSGKWLQRAPKSLHKQLMEEAAHEGISFNQYCLYKLSR</sequence>
<keyword evidence="2" id="KW-1185">Reference proteome</keyword>
<reference evidence="2" key="1">
    <citation type="journal article" date="2019" name="Int. J. Syst. Evol. Microbiol.">
        <title>The Global Catalogue of Microorganisms (GCM) 10K type strain sequencing project: providing services to taxonomists for standard genome sequencing and annotation.</title>
        <authorList>
            <consortium name="The Broad Institute Genomics Platform"/>
            <consortium name="The Broad Institute Genome Sequencing Center for Infectious Disease"/>
            <person name="Wu L."/>
            <person name="Ma J."/>
        </authorList>
    </citation>
    <scope>NUCLEOTIDE SEQUENCE [LARGE SCALE GENOMIC DNA]</scope>
    <source>
        <strain evidence="2">CCUG 53519</strain>
    </source>
</reference>
<gene>
    <name evidence="1" type="ORF">ACFQ3J_08855</name>
</gene>
<comment type="caution">
    <text evidence="1">The sequence shown here is derived from an EMBL/GenBank/DDBJ whole genome shotgun (WGS) entry which is preliminary data.</text>
</comment>
<dbReference type="InterPro" id="IPR008651">
    <property type="entry name" value="Uncharacterised_HicB"/>
</dbReference>
<proteinExistence type="predicted"/>
<dbReference type="Proteomes" id="UP001597169">
    <property type="component" value="Unassembled WGS sequence"/>
</dbReference>
<protein>
    <submittedName>
        <fullName evidence="1">Toxin-antitoxin system HicB family antitoxin</fullName>
    </submittedName>
</protein>
<name>A0ABW3Q226_9BACL</name>
<dbReference type="EMBL" id="JBHTKX010000001">
    <property type="protein sequence ID" value="MFD1128280.1"/>
    <property type="molecule type" value="Genomic_DNA"/>
</dbReference>
<dbReference type="SUPFAM" id="SSF143100">
    <property type="entry name" value="TTHA1013/TTHA0281-like"/>
    <property type="match status" value="1"/>
</dbReference>
<accession>A0ABW3Q226</accession>
<dbReference type="Gene3D" id="3.30.160.250">
    <property type="match status" value="1"/>
</dbReference>
<dbReference type="RefSeq" id="WP_251583487.1">
    <property type="nucleotide sequence ID" value="NZ_JBHTKX010000001.1"/>
</dbReference>
<organism evidence="1 2">
    <name type="scientific">Paenibacillus provencensis</name>
    <dbReference type="NCBI Taxonomy" id="441151"/>
    <lineage>
        <taxon>Bacteria</taxon>
        <taxon>Bacillati</taxon>
        <taxon>Bacillota</taxon>
        <taxon>Bacilli</taxon>
        <taxon>Bacillales</taxon>
        <taxon>Paenibacillaceae</taxon>
        <taxon>Paenibacillus</taxon>
    </lineage>
</organism>
<dbReference type="Pfam" id="PF05534">
    <property type="entry name" value="HicB"/>
    <property type="match status" value="1"/>
</dbReference>
<evidence type="ECO:0000313" key="1">
    <source>
        <dbReference type="EMBL" id="MFD1128280.1"/>
    </source>
</evidence>
<dbReference type="InterPro" id="IPR035069">
    <property type="entry name" value="TTHA1013/TTHA0281-like"/>
</dbReference>